<dbReference type="PANTHER" id="PTHR12772">
    <property type="entry name" value="DNA REPLICATION COMPLEX GINS PROTEIN PSF2"/>
    <property type="match status" value="1"/>
</dbReference>
<dbReference type="Gene3D" id="3.40.5.50">
    <property type="match status" value="1"/>
</dbReference>
<dbReference type="CDD" id="cd11712">
    <property type="entry name" value="GINS_A_psf2"/>
    <property type="match status" value="1"/>
</dbReference>
<gene>
    <name evidence="8" type="ORF">PMAYCL1PPCAC_26080</name>
</gene>
<evidence type="ECO:0000313" key="9">
    <source>
        <dbReference type="Proteomes" id="UP001328107"/>
    </source>
</evidence>
<evidence type="ECO:0000259" key="6">
    <source>
        <dbReference type="Pfam" id="PF05916"/>
    </source>
</evidence>
<evidence type="ECO:0000313" key="8">
    <source>
        <dbReference type="EMBL" id="GMR55885.1"/>
    </source>
</evidence>
<dbReference type="Proteomes" id="UP001328107">
    <property type="component" value="Unassembled WGS sequence"/>
</dbReference>
<proteinExistence type="inferred from homology"/>
<dbReference type="FunFam" id="3.40.5.50:FF:000001">
    <property type="entry name" value="DNA replication complex GINS protein PSF2"/>
    <property type="match status" value="1"/>
</dbReference>
<dbReference type="GO" id="GO:0006260">
    <property type="term" value="P:DNA replication"/>
    <property type="evidence" value="ECO:0007669"/>
    <property type="project" value="UniProtKB-KW"/>
</dbReference>
<feature type="domain" description="DNA replication complex GINS protein PSF2 N-terminal" evidence="7">
    <location>
        <begin position="7"/>
        <end position="65"/>
    </location>
</feature>
<dbReference type="SUPFAM" id="SSF160059">
    <property type="entry name" value="PriA/YqbF domain"/>
    <property type="match status" value="1"/>
</dbReference>
<sequence>ATIGMDAEQCEFIAGDARIKVKSRFNEGVVSLIAGDIGPFEAGMPCTVPLWLAVDLRRRHKCEIIPPEWLNVDRLKELIVSEGEASGLAPLPEAFLEIAHLLTRYAKEDLIEGDQIKTLVQDIQDKREAKLRTSMLAFLSQSEMGHARIDSVQRLELATMRDPILLSCEHIDRLVANEHSLAEQ</sequence>
<evidence type="ECO:0000256" key="2">
    <source>
        <dbReference type="ARBA" id="ARBA00010565"/>
    </source>
</evidence>
<dbReference type="PANTHER" id="PTHR12772:SF0">
    <property type="entry name" value="DNA REPLICATION COMPLEX GINS PROTEIN PSF2"/>
    <property type="match status" value="1"/>
</dbReference>
<dbReference type="AlphaFoldDB" id="A0AAN5D539"/>
<dbReference type="EMBL" id="BTRK01000005">
    <property type="protein sequence ID" value="GMR55885.1"/>
    <property type="molecule type" value="Genomic_DNA"/>
</dbReference>
<dbReference type="InterPro" id="IPR056784">
    <property type="entry name" value="PSF2_N"/>
</dbReference>
<feature type="domain" description="GINS subunit" evidence="6">
    <location>
        <begin position="69"/>
        <end position="162"/>
    </location>
</feature>
<protein>
    <recommendedName>
        <fullName evidence="5">GINS complex subunit 2</fullName>
    </recommendedName>
</protein>
<reference evidence="9" key="1">
    <citation type="submission" date="2022-10" db="EMBL/GenBank/DDBJ databases">
        <title>Genome assembly of Pristionchus species.</title>
        <authorList>
            <person name="Yoshida K."/>
            <person name="Sommer R.J."/>
        </authorList>
    </citation>
    <scope>NUCLEOTIDE SEQUENCE [LARGE SCALE GENOMIC DNA]</scope>
    <source>
        <strain evidence="9">RS5460</strain>
    </source>
</reference>
<keyword evidence="4" id="KW-0539">Nucleus</keyword>
<dbReference type="Pfam" id="PF25005">
    <property type="entry name" value="PSF2_N"/>
    <property type="match status" value="1"/>
</dbReference>
<accession>A0AAN5D539</accession>
<dbReference type="SUPFAM" id="SSF158573">
    <property type="entry name" value="GINS helical bundle-like"/>
    <property type="match status" value="1"/>
</dbReference>
<comment type="similarity">
    <text evidence="2">Belongs to the GINS2/PSF2 family.</text>
</comment>
<keyword evidence="9" id="KW-1185">Reference proteome</keyword>
<dbReference type="GO" id="GO:0000727">
    <property type="term" value="P:double-strand break repair via break-induced replication"/>
    <property type="evidence" value="ECO:0007669"/>
    <property type="project" value="TreeGrafter"/>
</dbReference>
<dbReference type="Gene3D" id="1.20.58.1020">
    <property type="match status" value="1"/>
</dbReference>
<name>A0AAN5D539_9BILA</name>
<evidence type="ECO:0000256" key="3">
    <source>
        <dbReference type="ARBA" id="ARBA00022705"/>
    </source>
</evidence>
<comment type="caution">
    <text evidence="8">The sequence shown here is derived from an EMBL/GenBank/DDBJ whole genome shotgun (WGS) entry which is preliminary data.</text>
</comment>
<evidence type="ECO:0000256" key="1">
    <source>
        <dbReference type="ARBA" id="ARBA00004123"/>
    </source>
</evidence>
<evidence type="ECO:0000259" key="7">
    <source>
        <dbReference type="Pfam" id="PF25005"/>
    </source>
</evidence>
<comment type="subcellular location">
    <subcellularLocation>
        <location evidence="1">Nucleus</location>
    </subcellularLocation>
</comment>
<organism evidence="8 9">
    <name type="scientific">Pristionchus mayeri</name>
    <dbReference type="NCBI Taxonomy" id="1317129"/>
    <lineage>
        <taxon>Eukaryota</taxon>
        <taxon>Metazoa</taxon>
        <taxon>Ecdysozoa</taxon>
        <taxon>Nematoda</taxon>
        <taxon>Chromadorea</taxon>
        <taxon>Rhabditida</taxon>
        <taxon>Rhabditina</taxon>
        <taxon>Diplogasteromorpha</taxon>
        <taxon>Diplogasteroidea</taxon>
        <taxon>Neodiplogasteridae</taxon>
        <taxon>Pristionchus</taxon>
    </lineage>
</organism>
<dbReference type="InterPro" id="IPR021151">
    <property type="entry name" value="GINS_A"/>
</dbReference>
<dbReference type="InterPro" id="IPR036224">
    <property type="entry name" value="GINS_bundle-like_dom_sf"/>
</dbReference>
<evidence type="ECO:0000256" key="5">
    <source>
        <dbReference type="ARBA" id="ARBA00030871"/>
    </source>
</evidence>
<dbReference type="Pfam" id="PF05916">
    <property type="entry name" value="Sld5"/>
    <property type="match status" value="1"/>
</dbReference>
<evidence type="ECO:0000256" key="4">
    <source>
        <dbReference type="ARBA" id="ARBA00023242"/>
    </source>
</evidence>
<keyword evidence="3" id="KW-0235">DNA replication</keyword>
<dbReference type="GO" id="GO:0000811">
    <property type="term" value="C:GINS complex"/>
    <property type="evidence" value="ECO:0007669"/>
    <property type="project" value="TreeGrafter"/>
</dbReference>
<feature type="non-terminal residue" evidence="8">
    <location>
        <position position="1"/>
    </location>
</feature>
<dbReference type="CDD" id="cd21694">
    <property type="entry name" value="GINS_B_Psf2"/>
    <property type="match status" value="1"/>
</dbReference>
<dbReference type="InterPro" id="IPR007257">
    <property type="entry name" value="GINS_Psf2"/>
</dbReference>